<reference evidence="1 2" key="1">
    <citation type="submission" date="2014-07" db="EMBL/GenBank/DDBJ databases">
        <authorList>
            <person name="Lee K."/>
            <person name="Lim J.Y."/>
            <person name="Hwang I."/>
        </authorList>
    </citation>
    <scope>NUCLEOTIDE SEQUENCE [LARGE SCALE GENOMIC DNA]</scope>
    <source>
        <strain evidence="1 2">KL28</strain>
    </source>
</reference>
<dbReference type="Proteomes" id="UP000028931">
    <property type="component" value="Chromosome"/>
</dbReference>
<organism evidence="1 2">
    <name type="scientific">Pseudomonas alkylphenolica</name>
    <dbReference type="NCBI Taxonomy" id="237609"/>
    <lineage>
        <taxon>Bacteria</taxon>
        <taxon>Pseudomonadati</taxon>
        <taxon>Pseudomonadota</taxon>
        <taxon>Gammaproteobacteria</taxon>
        <taxon>Pseudomonadales</taxon>
        <taxon>Pseudomonadaceae</taxon>
        <taxon>Pseudomonas</taxon>
    </lineage>
</organism>
<evidence type="ECO:0000313" key="2">
    <source>
        <dbReference type="Proteomes" id="UP000028931"/>
    </source>
</evidence>
<dbReference type="AlphaFoldDB" id="A0A077FED5"/>
<proteinExistence type="predicted"/>
<dbReference type="KEGG" id="palk:PSAKL28_31970"/>
<dbReference type="OrthoDB" id="5703812at2"/>
<accession>A0A077FED5</accession>
<dbReference type="eggNOG" id="ENOG5033ZGR">
    <property type="taxonomic scope" value="Bacteria"/>
</dbReference>
<dbReference type="RefSeq" id="WP_038612320.1">
    <property type="nucleotide sequence ID" value="NZ_CP009048.1"/>
</dbReference>
<name>A0A077FED5_9PSED</name>
<dbReference type="EMBL" id="CP009048">
    <property type="protein sequence ID" value="AIL62364.1"/>
    <property type="molecule type" value="Genomic_DNA"/>
</dbReference>
<evidence type="ECO:0000313" key="1">
    <source>
        <dbReference type="EMBL" id="AIL62364.1"/>
    </source>
</evidence>
<dbReference type="HOGENOM" id="CLU_1873629_0_0_6"/>
<protein>
    <submittedName>
        <fullName evidence="1">Uncharacterized protein</fullName>
    </submittedName>
</protein>
<gene>
    <name evidence="1" type="ORF">PSAKL28_31970</name>
</gene>
<sequence length="136" mass="14755">MALQTREEIEQVAEALRKTADAIHERLMKAIIDEEIEQRAAQLIFNDEVLLRQQCSSLYIDAINCVVADLSQSQAAVTGTINAAKRTIKTVQSITVFIDLVADLLLLAAAIYAAKPAPIVGALKEIKDDIAALPAQ</sequence>